<dbReference type="PANTHER" id="PTHR37817">
    <property type="entry name" value="N-ACETYLTRANSFERASE EIS"/>
    <property type="match status" value="1"/>
</dbReference>
<name>A0ABY5KYD9_9CELL</name>
<proteinExistence type="predicted"/>
<evidence type="ECO:0000313" key="2">
    <source>
        <dbReference type="EMBL" id="UUI75179.1"/>
    </source>
</evidence>
<accession>A0ABY5KYD9</accession>
<dbReference type="InterPro" id="IPR051554">
    <property type="entry name" value="Acetyltransferase_Eis"/>
</dbReference>
<dbReference type="SUPFAM" id="SSF55729">
    <property type="entry name" value="Acyl-CoA N-acyltransferases (Nat)"/>
    <property type="match status" value="1"/>
</dbReference>
<dbReference type="InterPro" id="IPR016181">
    <property type="entry name" value="Acyl_CoA_acyltransferase"/>
</dbReference>
<dbReference type="Proteomes" id="UP001316189">
    <property type="component" value="Chromosome"/>
</dbReference>
<keyword evidence="3" id="KW-1185">Reference proteome</keyword>
<evidence type="ECO:0000313" key="3">
    <source>
        <dbReference type="Proteomes" id="UP001316189"/>
    </source>
</evidence>
<gene>
    <name evidence="2" type="ORF">NP064_15640</name>
</gene>
<dbReference type="RefSeq" id="WP_227569927.1">
    <property type="nucleotide sequence ID" value="NZ_CP101988.1"/>
</dbReference>
<dbReference type="EMBL" id="CP101988">
    <property type="protein sequence ID" value="UUI75179.1"/>
    <property type="molecule type" value="Genomic_DNA"/>
</dbReference>
<evidence type="ECO:0000259" key="1">
    <source>
        <dbReference type="PROSITE" id="PS51186"/>
    </source>
</evidence>
<dbReference type="Pfam" id="PF13527">
    <property type="entry name" value="Acetyltransf_9"/>
    <property type="match status" value="1"/>
</dbReference>
<reference evidence="2 3" key="1">
    <citation type="submission" date="2022-07" db="EMBL/GenBank/DDBJ databases">
        <title>Novel species in genus cellulomonas.</title>
        <authorList>
            <person name="Ye L."/>
        </authorList>
    </citation>
    <scope>NUCLEOTIDE SEQUENCE [LARGE SCALE GENOMIC DNA]</scope>
    <source>
        <strain evidence="3">zg-Y338</strain>
    </source>
</reference>
<sequence length="179" mass="20149">MRIRQQHSDEWPAVLDVVRRSFADADHRFVELVERIHNSPDFVEQLSYVAEVNHELLGNIILSKVPLHTQRGVVQARLVAEFGVVPEHRHHGLGSALLRSVLRSAENGMASMVLAAGSPSYYQRFGFRQSTDLGVSSPSAAIPDQHFLMMPLPQYDPVVDRGRPELPSYFAETGVKWPR</sequence>
<organism evidence="2 3">
    <name type="scientific">Cellulomonas chengniuliangii</name>
    <dbReference type="NCBI Taxonomy" id="2968084"/>
    <lineage>
        <taxon>Bacteria</taxon>
        <taxon>Bacillati</taxon>
        <taxon>Actinomycetota</taxon>
        <taxon>Actinomycetes</taxon>
        <taxon>Micrococcales</taxon>
        <taxon>Cellulomonadaceae</taxon>
        <taxon>Cellulomonas</taxon>
    </lineage>
</organism>
<dbReference type="PANTHER" id="PTHR37817:SF1">
    <property type="entry name" value="N-ACETYLTRANSFERASE EIS"/>
    <property type="match status" value="1"/>
</dbReference>
<dbReference type="PROSITE" id="PS51186">
    <property type="entry name" value="GNAT"/>
    <property type="match status" value="1"/>
</dbReference>
<feature type="domain" description="N-acetyltransferase" evidence="1">
    <location>
        <begin position="1"/>
        <end position="149"/>
    </location>
</feature>
<dbReference type="Gene3D" id="3.40.630.30">
    <property type="match status" value="1"/>
</dbReference>
<protein>
    <submittedName>
        <fullName evidence="2">N-acetyltransferase</fullName>
    </submittedName>
</protein>
<dbReference type="CDD" id="cd04301">
    <property type="entry name" value="NAT_SF"/>
    <property type="match status" value="1"/>
</dbReference>
<dbReference type="InterPro" id="IPR000182">
    <property type="entry name" value="GNAT_dom"/>
</dbReference>